<dbReference type="GO" id="GO:0003729">
    <property type="term" value="F:mRNA binding"/>
    <property type="evidence" value="ECO:0007669"/>
    <property type="project" value="TreeGrafter"/>
</dbReference>
<dbReference type="AlphaFoldDB" id="A0A452RKG4"/>
<dbReference type="SMART" id="SM00360">
    <property type="entry name" value="RRM"/>
    <property type="match status" value="2"/>
</dbReference>
<dbReference type="Ensembl" id="ENSUAMT00000021923.1">
    <property type="protein sequence ID" value="ENSUAMP00000019603.1"/>
    <property type="gene ID" value="ENSUAMG00000015514.1"/>
</dbReference>
<keyword evidence="2" id="KW-0677">Repeat</keyword>
<accession>A0A452RKG4</accession>
<dbReference type="InterPro" id="IPR000504">
    <property type="entry name" value="RRM_dom"/>
</dbReference>
<dbReference type="Proteomes" id="UP000291022">
    <property type="component" value="Unassembled WGS sequence"/>
</dbReference>
<dbReference type="InterPro" id="IPR035979">
    <property type="entry name" value="RBD_domain_sf"/>
</dbReference>
<dbReference type="PANTHER" id="PTHR48032">
    <property type="entry name" value="RNA-BINDING PROTEIN MUSASHI HOMOLOG RBP6"/>
    <property type="match status" value="1"/>
</dbReference>
<name>A0A452RKG4_URSAM</name>
<reference evidence="6" key="3">
    <citation type="submission" date="2025-09" db="UniProtKB">
        <authorList>
            <consortium name="Ensembl"/>
        </authorList>
    </citation>
    <scope>IDENTIFICATION</scope>
</reference>
<protein>
    <submittedName>
        <fullName evidence="6">Musashi RNA binding protein 1</fullName>
    </submittedName>
</protein>
<dbReference type="GeneTree" id="ENSGT00940000156515"/>
<dbReference type="GO" id="GO:0006417">
    <property type="term" value="P:regulation of translation"/>
    <property type="evidence" value="ECO:0007669"/>
    <property type="project" value="TreeGrafter"/>
</dbReference>
<feature type="domain" description="RRM" evidence="5">
    <location>
        <begin position="21"/>
        <end position="111"/>
    </location>
</feature>
<keyword evidence="3 4" id="KW-0694">RNA-binding</keyword>
<evidence type="ECO:0000256" key="1">
    <source>
        <dbReference type="ARBA" id="ARBA00022553"/>
    </source>
</evidence>
<evidence type="ECO:0000313" key="7">
    <source>
        <dbReference type="Proteomes" id="UP000291022"/>
    </source>
</evidence>
<dbReference type="SUPFAM" id="SSF54928">
    <property type="entry name" value="RNA-binding domain, RBD"/>
    <property type="match status" value="1"/>
</dbReference>
<evidence type="ECO:0000256" key="4">
    <source>
        <dbReference type="PROSITE-ProRule" id="PRU00176"/>
    </source>
</evidence>
<dbReference type="GO" id="GO:0005737">
    <property type="term" value="C:cytoplasm"/>
    <property type="evidence" value="ECO:0007669"/>
    <property type="project" value="TreeGrafter"/>
</dbReference>
<dbReference type="Pfam" id="PF00076">
    <property type="entry name" value="RRM_1"/>
    <property type="match status" value="2"/>
</dbReference>
<dbReference type="FunFam" id="3.30.70.330:FF:000596">
    <property type="entry name" value="RNA-binding protein Musashi homolog 1"/>
    <property type="match status" value="1"/>
</dbReference>
<keyword evidence="1" id="KW-0597">Phosphoprotein</keyword>
<dbReference type="PROSITE" id="PS50102">
    <property type="entry name" value="RRM"/>
    <property type="match status" value="2"/>
</dbReference>
<dbReference type="InterPro" id="IPR012677">
    <property type="entry name" value="Nucleotide-bd_a/b_plait_sf"/>
</dbReference>
<gene>
    <name evidence="6" type="primary">MSI1</name>
</gene>
<sequence>APCALAPGAHAGPLCLSSSRSKMFIGGLSWQTTQEGLREYFGQFGEVKECLVMRDPLTKRSRGFGFVTFMDQAGVDKVLAQSRHELDSKTIDPKVAFPRRAQPKMVTRTKKIFVGGLSVNTTVEDVKQYFEQFGKVDDAMLMFDKTTNRHRGECGPLPLPRPDWGPVVSQGAAGHSCPFILPPDILSPRICILSRAWPYRRLLSRRFLC</sequence>
<evidence type="ECO:0000259" key="5">
    <source>
        <dbReference type="PROSITE" id="PS50102"/>
    </source>
</evidence>
<proteinExistence type="predicted"/>
<dbReference type="Gene3D" id="3.30.70.330">
    <property type="match status" value="2"/>
</dbReference>
<reference evidence="6" key="2">
    <citation type="submission" date="2025-08" db="UniProtKB">
        <authorList>
            <consortium name="Ensembl"/>
        </authorList>
    </citation>
    <scope>IDENTIFICATION</scope>
</reference>
<dbReference type="CDD" id="cd12576">
    <property type="entry name" value="RRM1_MSI"/>
    <property type="match status" value="1"/>
</dbReference>
<evidence type="ECO:0000256" key="2">
    <source>
        <dbReference type="ARBA" id="ARBA00022737"/>
    </source>
</evidence>
<organism evidence="6 7">
    <name type="scientific">Ursus americanus</name>
    <name type="common">American black bear</name>
    <name type="synonym">Euarctos americanus</name>
    <dbReference type="NCBI Taxonomy" id="9643"/>
    <lineage>
        <taxon>Eukaryota</taxon>
        <taxon>Metazoa</taxon>
        <taxon>Chordata</taxon>
        <taxon>Craniata</taxon>
        <taxon>Vertebrata</taxon>
        <taxon>Euteleostomi</taxon>
        <taxon>Mammalia</taxon>
        <taxon>Eutheria</taxon>
        <taxon>Laurasiatheria</taxon>
        <taxon>Carnivora</taxon>
        <taxon>Caniformia</taxon>
        <taxon>Ursidae</taxon>
        <taxon>Ursus</taxon>
    </lineage>
</organism>
<reference evidence="7" key="1">
    <citation type="submission" date="2016-06" db="EMBL/GenBank/DDBJ databases">
        <title>De novo assembly and RNA-Seq shows season-dependent expression and editing in black bear kidneys.</title>
        <authorList>
            <person name="Korstanje R."/>
            <person name="Srivastava A."/>
            <person name="Sarsani V.K."/>
            <person name="Sheehan S.M."/>
            <person name="Seger R.L."/>
            <person name="Barter M.E."/>
            <person name="Lindqvist C."/>
            <person name="Brody L.C."/>
            <person name="Mullikin J.C."/>
        </authorList>
    </citation>
    <scope>NUCLEOTIDE SEQUENCE [LARGE SCALE GENOMIC DNA]</scope>
</reference>
<dbReference type="GO" id="GO:0007417">
    <property type="term" value="P:central nervous system development"/>
    <property type="evidence" value="ECO:0007669"/>
    <property type="project" value="TreeGrafter"/>
</dbReference>
<keyword evidence="7" id="KW-1185">Reference proteome</keyword>
<feature type="domain" description="RRM" evidence="5">
    <location>
        <begin position="110"/>
        <end position="152"/>
    </location>
</feature>
<evidence type="ECO:0000313" key="6">
    <source>
        <dbReference type="Ensembl" id="ENSUAMP00000019603.1"/>
    </source>
</evidence>
<dbReference type="PANTHER" id="PTHR48032:SF3">
    <property type="entry name" value="RNA-BINDING PROTEIN MUSASHI HOMOLOG 1"/>
    <property type="match status" value="1"/>
</dbReference>
<evidence type="ECO:0000256" key="3">
    <source>
        <dbReference type="ARBA" id="ARBA00022884"/>
    </source>
</evidence>